<accession>A0A932I1L5</accession>
<organism evidence="1 2">
    <name type="scientific">Tectimicrobiota bacterium</name>
    <dbReference type="NCBI Taxonomy" id="2528274"/>
    <lineage>
        <taxon>Bacteria</taxon>
        <taxon>Pseudomonadati</taxon>
        <taxon>Nitrospinota/Tectimicrobiota group</taxon>
        <taxon>Candidatus Tectimicrobiota</taxon>
    </lineage>
</organism>
<proteinExistence type="predicted"/>
<evidence type="ECO:0000313" key="2">
    <source>
        <dbReference type="Proteomes" id="UP000782312"/>
    </source>
</evidence>
<sequence>MPPLYATEKERFVAELARDLFVAAFTGQPGLLNTPPSPTKCFQQAKLFAEELQKENFS</sequence>
<comment type="caution">
    <text evidence="1">The sequence shown here is derived from an EMBL/GenBank/DDBJ whole genome shotgun (WGS) entry which is preliminary data.</text>
</comment>
<dbReference type="AlphaFoldDB" id="A0A932I1L5"/>
<dbReference type="EMBL" id="JACPUR010000023">
    <property type="protein sequence ID" value="MBI3128102.1"/>
    <property type="molecule type" value="Genomic_DNA"/>
</dbReference>
<evidence type="ECO:0000313" key="1">
    <source>
        <dbReference type="EMBL" id="MBI3128102.1"/>
    </source>
</evidence>
<reference evidence="1" key="1">
    <citation type="submission" date="2020-07" db="EMBL/GenBank/DDBJ databases">
        <title>Huge and variable diversity of episymbiotic CPR bacteria and DPANN archaea in groundwater ecosystems.</title>
        <authorList>
            <person name="He C.Y."/>
            <person name="Keren R."/>
            <person name="Whittaker M."/>
            <person name="Farag I.F."/>
            <person name="Doudna J."/>
            <person name="Cate J.H.D."/>
            <person name="Banfield J.F."/>
        </authorList>
    </citation>
    <scope>NUCLEOTIDE SEQUENCE</scope>
    <source>
        <strain evidence="1">NC_groundwater_763_Ag_S-0.2um_68_21</strain>
    </source>
</reference>
<dbReference type="Proteomes" id="UP000782312">
    <property type="component" value="Unassembled WGS sequence"/>
</dbReference>
<protein>
    <submittedName>
        <fullName evidence="1">Uncharacterized protein</fullName>
    </submittedName>
</protein>
<gene>
    <name evidence="1" type="ORF">HYZ11_10900</name>
</gene>
<name>A0A932I1L5_UNCTE</name>